<evidence type="ECO:0000256" key="1">
    <source>
        <dbReference type="ARBA" id="ARBA00004123"/>
    </source>
</evidence>
<gene>
    <name evidence="11" type="ORF">CSSPJE1EN2_LOCUS6517</name>
</gene>
<dbReference type="Pfam" id="PF00929">
    <property type="entry name" value="RNase_T"/>
    <property type="match status" value="1"/>
</dbReference>
<dbReference type="EMBL" id="OZ023714">
    <property type="protein sequence ID" value="CAK9863522.1"/>
    <property type="molecule type" value="Genomic_DNA"/>
</dbReference>
<keyword evidence="12" id="KW-1185">Reference proteome</keyword>
<dbReference type="SMART" id="SM00479">
    <property type="entry name" value="EXOIII"/>
    <property type="match status" value="1"/>
</dbReference>
<dbReference type="InterPro" id="IPR012337">
    <property type="entry name" value="RNaseH-like_sf"/>
</dbReference>
<reference evidence="11" key="1">
    <citation type="submission" date="2024-03" db="EMBL/GenBank/DDBJ databases">
        <authorList>
            <consortium name="ELIXIR-Norway"/>
            <consortium name="Elixir Norway"/>
        </authorList>
    </citation>
    <scope>NUCLEOTIDE SEQUENCE</scope>
</reference>
<evidence type="ECO:0000256" key="2">
    <source>
        <dbReference type="ARBA" id="ARBA00010489"/>
    </source>
</evidence>
<comment type="subcellular location">
    <subcellularLocation>
        <location evidence="1">Nucleus</location>
    </subcellularLocation>
</comment>
<dbReference type="PANTHER" id="PTHR12801">
    <property type="entry name" value="RNA EXONUCLEASE REXO1 / RECO3 FAMILY MEMBER-RELATED"/>
    <property type="match status" value="1"/>
</dbReference>
<evidence type="ECO:0000256" key="3">
    <source>
        <dbReference type="ARBA" id="ARBA00016937"/>
    </source>
</evidence>
<comment type="function">
    <text evidence="9">Exoribonuclease involved in ribosome biosynthesis. Involved in the processing of ITS1, the internal transcribed spacer localized between the 18S and 5.8S rRNAs.</text>
</comment>
<keyword evidence="7" id="KW-0269">Exonuclease</keyword>
<evidence type="ECO:0000256" key="6">
    <source>
        <dbReference type="ARBA" id="ARBA00022801"/>
    </source>
</evidence>
<name>A0ABP1AM60_9BRYO</name>
<proteinExistence type="inferred from homology"/>
<dbReference type="Gene3D" id="3.30.420.10">
    <property type="entry name" value="Ribonuclease H-like superfamily/Ribonuclease H"/>
    <property type="match status" value="1"/>
</dbReference>
<dbReference type="InterPro" id="IPR013520">
    <property type="entry name" value="Ribonucl_H"/>
</dbReference>
<sequence>MARNRRKRDRGTEVAAVAAPIPDSLYTRKSCNHLLADDDRGIGDRMAFDKHKRTHASAAAAAAAAEATPSTGRTMPAVNSNWIQLQATLDKSQGAPFKKKAKSNSAASVHTGKIDATEKGVVVSLLLPLSDDCSVTRELALDCEMVGVGYEGKKDALARVSLVNKWGNVVYDKHVRPQEFVKDFRTAVSGVRPRDLRKGENLWTVQKEVAELIKGHILVGHALRNDLKVLMLSHPKKHMRDTHSYKPLCNKVGRPRALRHLAALHLGCQIQEGEHNSIEDARAAMFLYQRFKEEWEQNLRHRLFGYNSPVKEKLEKTVKQSTHSSGT</sequence>
<evidence type="ECO:0000256" key="9">
    <source>
        <dbReference type="ARBA" id="ARBA00025599"/>
    </source>
</evidence>
<evidence type="ECO:0000256" key="4">
    <source>
        <dbReference type="ARBA" id="ARBA00022552"/>
    </source>
</evidence>
<evidence type="ECO:0000313" key="11">
    <source>
        <dbReference type="EMBL" id="CAK9863522.1"/>
    </source>
</evidence>
<feature type="domain" description="Exonuclease" evidence="10">
    <location>
        <begin position="137"/>
        <end position="297"/>
    </location>
</feature>
<evidence type="ECO:0000256" key="5">
    <source>
        <dbReference type="ARBA" id="ARBA00022722"/>
    </source>
</evidence>
<evidence type="ECO:0000256" key="8">
    <source>
        <dbReference type="ARBA" id="ARBA00023242"/>
    </source>
</evidence>
<protein>
    <recommendedName>
        <fullName evidence="3">RNA exonuclease 4</fullName>
    </recommendedName>
</protein>
<keyword evidence="8" id="KW-0539">Nucleus</keyword>
<accession>A0ABP1AM60</accession>
<dbReference type="CDD" id="cd06144">
    <property type="entry name" value="REX4_like"/>
    <property type="match status" value="1"/>
</dbReference>
<evidence type="ECO:0000259" key="10">
    <source>
        <dbReference type="SMART" id="SM00479"/>
    </source>
</evidence>
<evidence type="ECO:0000256" key="7">
    <source>
        <dbReference type="ARBA" id="ARBA00022839"/>
    </source>
</evidence>
<dbReference type="InterPro" id="IPR037431">
    <property type="entry name" value="REX4_DEDDh_dom"/>
</dbReference>
<keyword evidence="6" id="KW-0378">Hydrolase</keyword>
<evidence type="ECO:0000313" key="12">
    <source>
        <dbReference type="Proteomes" id="UP001497522"/>
    </source>
</evidence>
<dbReference type="InterPro" id="IPR036397">
    <property type="entry name" value="RNaseH_sf"/>
</dbReference>
<dbReference type="SUPFAM" id="SSF53098">
    <property type="entry name" value="Ribonuclease H-like"/>
    <property type="match status" value="1"/>
</dbReference>
<dbReference type="PANTHER" id="PTHR12801:SF45">
    <property type="entry name" value="RNA EXONUCLEASE 4"/>
    <property type="match status" value="1"/>
</dbReference>
<dbReference type="Proteomes" id="UP001497522">
    <property type="component" value="Chromosome 13"/>
</dbReference>
<dbReference type="InterPro" id="IPR047021">
    <property type="entry name" value="REXO1/3/4-like"/>
</dbReference>
<organism evidence="11 12">
    <name type="scientific">Sphagnum jensenii</name>
    <dbReference type="NCBI Taxonomy" id="128206"/>
    <lineage>
        <taxon>Eukaryota</taxon>
        <taxon>Viridiplantae</taxon>
        <taxon>Streptophyta</taxon>
        <taxon>Embryophyta</taxon>
        <taxon>Bryophyta</taxon>
        <taxon>Sphagnophytina</taxon>
        <taxon>Sphagnopsida</taxon>
        <taxon>Sphagnales</taxon>
        <taxon>Sphagnaceae</taxon>
        <taxon>Sphagnum</taxon>
    </lineage>
</organism>
<keyword evidence="4" id="KW-0698">rRNA processing</keyword>
<comment type="similarity">
    <text evidence="2">Belongs to the REXO4 family.</text>
</comment>
<keyword evidence="5" id="KW-0540">Nuclease</keyword>